<keyword evidence="2" id="KW-0288">FMN</keyword>
<dbReference type="PANTHER" id="PTHR42847">
    <property type="entry name" value="ALKANESULFONATE MONOOXYGENASE"/>
    <property type="match status" value="1"/>
</dbReference>
<protein>
    <submittedName>
        <fullName evidence="6">LLM class flavin-dependent oxidoreductase</fullName>
    </submittedName>
</protein>
<dbReference type="EMBL" id="JAPNUD010000189">
    <property type="protein sequence ID" value="MDA0646335.1"/>
    <property type="molecule type" value="Genomic_DNA"/>
</dbReference>
<evidence type="ECO:0000259" key="5">
    <source>
        <dbReference type="Pfam" id="PF00296"/>
    </source>
</evidence>
<keyword evidence="1" id="KW-0285">Flavoprotein</keyword>
<evidence type="ECO:0000313" key="7">
    <source>
        <dbReference type="Proteomes" id="UP001212498"/>
    </source>
</evidence>
<name>A0ABT4TAF6_9ACTN</name>
<evidence type="ECO:0000256" key="1">
    <source>
        <dbReference type="ARBA" id="ARBA00022630"/>
    </source>
</evidence>
<dbReference type="Gene3D" id="3.20.20.30">
    <property type="entry name" value="Luciferase-like domain"/>
    <property type="match status" value="1"/>
</dbReference>
<dbReference type="InterPro" id="IPR036661">
    <property type="entry name" value="Luciferase-like_sf"/>
</dbReference>
<keyword evidence="7" id="KW-1185">Reference proteome</keyword>
<dbReference type="SUPFAM" id="SSF51679">
    <property type="entry name" value="Bacterial luciferase-like"/>
    <property type="match status" value="1"/>
</dbReference>
<keyword evidence="4" id="KW-0503">Monooxygenase</keyword>
<dbReference type="Pfam" id="PF00296">
    <property type="entry name" value="Bac_luciferase"/>
    <property type="match status" value="1"/>
</dbReference>
<dbReference type="RefSeq" id="WP_271279676.1">
    <property type="nucleotide sequence ID" value="NZ_BAABFD010000005.1"/>
</dbReference>
<evidence type="ECO:0000256" key="2">
    <source>
        <dbReference type="ARBA" id="ARBA00022643"/>
    </source>
</evidence>
<dbReference type="InterPro" id="IPR011251">
    <property type="entry name" value="Luciferase-like_dom"/>
</dbReference>
<gene>
    <name evidence="6" type="ORF">OUY24_37395</name>
</gene>
<accession>A0ABT4TAF6</accession>
<reference evidence="6 7" key="1">
    <citation type="submission" date="2022-11" db="EMBL/GenBank/DDBJ databases">
        <title>Nonomuraea corallina sp. nov., a new species of the genus Nonomuraea isolated from sea side sediment in Thai sea.</title>
        <authorList>
            <person name="Ngamcharungchit C."/>
            <person name="Matsumoto A."/>
            <person name="Suriyachadkun C."/>
            <person name="Panbangred W."/>
            <person name="Inahashi Y."/>
            <person name="Intra B."/>
        </authorList>
    </citation>
    <scope>NUCLEOTIDE SEQUENCE [LARGE SCALE GENOMIC DNA]</scope>
    <source>
        <strain evidence="6 7">DSM 43553</strain>
    </source>
</reference>
<evidence type="ECO:0000256" key="3">
    <source>
        <dbReference type="ARBA" id="ARBA00023002"/>
    </source>
</evidence>
<sequence length="312" mass="32719">MPAAPRPRIGLNLPLSFAGAAPAAIAAWFGGVEATSVDALWTLDQLAGRMPTPEPIALLGFAAAHTTRVRLGIAVLVAPGRGPIAAAKQLASLDHLTGGRLVVGVGSGDRRLFPALRLGDWEDRPGAVLDEFLTAVHRLWTGTGVTHDGPIWPFADVTVTPRPVAPPPLWVGGGSVPALRRALRLGSGWVAAGRQPTARFAELAVRLDEVAEQEGRARDSFSVAKRVYLLVEPDRARAHRTIDAWFGAFYGTPDHGREATVHGDVATCAEQLAELAGLGVTDLILHPLDESPRHQAAVLGGLLPAITAASTG</sequence>
<proteinExistence type="predicted"/>
<dbReference type="InterPro" id="IPR050172">
    <property type="entry name" value="SsuD_RutA_monooxygenase"/>
</dbReference>
<evidence type="ECO:0000256" key="4">
    <source>
        <dbReference type="ARBA" id="ARBA00023033"/>
    </source>
</evidence>
<organism evidence="6 7">
    <name type="scientific">Nonomuraea ferruginea</name>
    <dbReference type="NCBI Taxonomy" id="46174"/>
    <lineage>
        <taxon>Bacteria</taxon>
        <taxon>Bacillati</taxon>
        <taxon>Actinomycetota</taxon>
        <taxon>Actinomycetes</taxon>
        <taxon>Streptosporangiales</taxon>
        <taxon>Streptosporangiaceae</taxon>
        <taxon>Nonomuraea</taxon>
    </lineage>
</organism>
<comment type="caution">
    <text evidence="6">The sequence shown here is derived from an EMBL/GenBank/DDBJ whole genome shotgun (WGS) entry which is preliminary data.</text>
</comment>
<keyword evidence="3" id="KW-0560">Oxidoreductase</keyword>
<evidence type="ECO:0000313" key="6">
    <source>
        <dbReference type="EMBL" id="MDA0646335.1"/>
    </source>
</evidence>
<feature type="domain" description="Luciferase-like" evidence="5">
    <location>
        <begin position="21"/>
        <end position="255"/>
    </location>
</feature>
<dbReference type="PANTHER" id="PTHR42847:SF4">
    <property type="entry name" value="ALKANESULFONATE MONOOXYGENASE-RELATED"/>
    <property type="match status" value="1"/>
</dbReference>
<dbReference type="Proteomes" id="UP001212498">
    <property type="component" value="Unassembled WGS sequence"/>
</dbReference>